<feature type="region of interest" description="Disordered" evidence="1">
    <location>
        <begin position="956"/>
        <end position="1252"/>
    </location>
</feature>
<evidence type="ECO:0000256" key="1">
    <source>
        <dbReference type="SAM" id="MobiDB-lite"/>
    </source>
</evidence>
<dbReference type="InterPro" id="IPR047130">
    <property type="entry name" value="7TM_GPCR_Srsx_nematod"/>
</dbReference>
<sequence>MVLNFGSDIPTVLRSECTKEVFVQLMTISYQMQGILSMVVAFDRLLAVTIPIKYIKFGNHYNIIIIATPCVTVLIPTVVNFLLTINDQSWVSALCLTREAVYPGFHAYILLMRMACIISSGLIYLYIVLRLKQHLAKHEKVCHRVDTTQLRNIRHSTVTVGLTTINALVFLFIPDIVAYFEIAGIHQNYATVLYSFYCVNVNLNFLILITRHKEIRQNFAYFVRVILLRRHPTTTSAQSVHKAASNVAPIRSALSRNIVHHYATSFTMSATLPEARMDDVEETVFEVRERRRRRHIPSEPEVPEMQSSDECVVVREETLLNSSTAPTNLGRAALDKSHTLAAIPSKGKETERKRKIEIRRTTADSIVKTKKRKEVEEAVVRARVSALPRQHRLKDKLPIAPRRLPLKNPERPFPNDLTEQGRALIHMDKGQRKGETSATSPNISSMPRQHRLHGIIQASDRQPRTFTPKLTFPNKLIEQEHAEANRPAVANEERDNLSLIEKLSKAKPPIKEKGDQQVQIDEELPPEAISLEETKMQKEEGRPAAKRTTSKAQQQHMEGEQPIHKDLPKNDSESAYPYQPIEQKPIEYGRPQKENRKLEGTSTSALNKISSSQEQHNMDAVPLANQGQAPTFKSELSSPREGSEQETDEERKSGKVSGKRIDETSLITPTVSYLPQQHLLDGISDGDYKQPQAVSPVMSSPNKLTEQEPEEEKKPGKAVGKREDEKSPVTPTVPYMPQQHHLDVASDVDHRRPQAISPVTSFANKLSEQEPEEEKEAGKALSKRGDEKSLVTPAMSYMPQQHRLDVASDADYRQPQAVSPVPSTPNKLSEQEDDGESRLQKKRQTDEEKSAVTAKISSLPKQDRTDDVPQPDHENKQALSPELTFPNKIVKQQIVEGSSPRSERSQRASETPAGIPKSPNSQQQKHMEGEAQKVPKHLAAVGLLLAPFSMLTKHETAEAATSISPLSQQHDIDAPPQRDRRQALAVSRALSSPNRLLDQEPEKETKPQRASEPRKDGKAQVSATIPPLPKQHNIEAAPQRGQRQASAVSPLLSSSKKLLEQETEQESKPEQAFGLRKGQTPLVTPTISSLPQQHNIEAAPQRGKRQALALSPQLSSPNKLLEQEPEQESKPEEAFGPRKGQTPLVTPTISFLPQQHDIETVSQRGKRQALAVSPLPSSPNKLLEQEPEGESKPEEEFGSRKGETPLVTPTISSLPQQHDIEAAPQRGIRQASAVSPALSSPNRMLEQEPEKQ</sequence>
<proteinExistence type="predicted"/>
<reference evidence="3 4" key="2">
    <citation type="submission" date="2018-11" db="EMBL/GenBank/DDBJ databases">
        <authorList>
            <consortium name="Pathogen Informatics"/>
        </authorList>
    </citation>
    <scope>NUCLEOTIDE SEQUENCE [LARGE SCALE GENOMIC DNA]</scope>
    <source>
        <strain evidence="3 4">MHpl1</strain>
    </source>
</reference>
<keyword evidence="2" id="KW-0812">Transmembrane</keyword>
<feature type="compositionally biased region" description="Polar residues" evidence="1">
    <location>
        <begin position="665"/>
        <end position="675"/>
    </location>
</feature>
<evidence type="ECO:0000313" key="5">
    <source>
        <dbReference type="WBParaSite" id="HPLM_0001910101-mRNA-1"/>
    </source>
</evidence>
<dbReference type="PANTHER" id="PTHR23360:SF19">
    <property type="entry name" value="G-PROTEIN COUPLED RECEPTORS FAMILY 1 PROFILE DOMAIN-CONTAINING PROTEIN"/>
    <property type="match status" value="1"/>
</dbReference>
<dbReference type="Pfam" id="PF10320">
    <property type="entry name" value="7TM_GPCR_Srsx"/>
    <property type="match status" value="1"/>
</dbReference>
<dbReference type="OrthoDB" id="5872702at2759"/>
<dbReference type="AlphaFoldDB" id="A0A0N4X409"/>
<feature type="region of interest" description="Disordered" evidence="1">
    <location>
        <begin position="503"/>
        <end position="934"/>
    </location>
</feature>
<feature type="transmembrane region" description="Helical" evidence="2">
    <location>
        <begin position="63"/>
        <end position="85"/>
    </location>
</feature>
<dbReference type="Proteomes" id="UP000268014">
    <property type="component" value="Unassembled WGS sequence"/>
</dbReference>
<keyword evidence="4" id="KW-1185">Reference proteome</keyword>
<dbReference type="CDD" id="cd00637">
    <property type="entry name" value="7tm_classA_rhodopsin-like"/>
    <property type="match status" value="1"/>
</dbReference>
<reference evidence="5" key="1">
    <citation type="submission" date="2017-02" db="UniProtKB">
        <authorList>
            <consortium name="WormBaseParasite"/>
        </authorList>
    </citation>
    <scope>IDENTIFICATION</scope>
</reference>
<feature type="transmembrane region" description="Helical" evidence="2">
    <location>
        <begin position="158"/>
        <end position="180"/>
    </location>
</feature>
<feature type="compositionally biased region" description="Basic and acidic residues" evidence="1">
    <location>
        <begin position="997"/>
        <end position="1018"/>
    </location>
</feature>
<feature type="compositionally biased region" description="Polar residues" evidence="1">
    <location>
        <begin position="1207"/>
        <end position="1216"/>
    </location>
</feature>
<feature type="compositionally biased region" description="Basic and acidic residues" evidence="1">
    <location>
        <begin position="711"/>
        <end position="727"/>
    </location>
</feature>
<dbReference type="EMBL" id="UZAF01021039">
    <property type="protein sequence ID" value="VDO75018.1"/>
    <property type="molecule type" value="Genomic_DNA"/>
</dbReference>
<organism evidence="5">
    <name type="scientific">Haemonchus placei</name>
    <name type="common">Barber's pole worm</name>
    <dbReference type="NCBI Taxonomy" id="6290"/>
    <lineage>
        <taxon>Eukaryota</taxon>
        <taxon>Metazoa</taxon>
        <taxon>Ecdysozoa</taxon>
        <taxon>Nematoda</taxon>
        <taxon>Chromadorea</taxon>
        <taxon>Rhabditida</taxon>
        <taxon>Rhabditina</taxon>
        <taxon>Rhabditomorpha</taxon>
        <taxon>Strongyloidea</taxon>
        <taxon>Trichostrongylidae</taxon>
        <taxon>Haemonchus</taxon>
    </lineage>
</organism>
<evidence type="ECO:0000313" key="3">
    <source>
        <dbReference type="EMBL" id="VDO75018.1"/>
    </source>
</evidence>
<feature type="compositionally biased region" description="Polar residues" evidence="1">
    <location>
        <begin position="757"/>
        <end position="766"/>
    </location>
</feature>
<feature type="compositionally biased region" description="Basic and acidic residues" evidence="1">
    <location>
        <begin position="1127"/>
        <end position="1136"/>
    </location>
</feature>
<evidence type="ECO:0000313" key="4">
    <source>
        <dbReference type="Proteomes" id="UP000268014"/>
    </source>
</evidence>
<feature type="compositionally biased region" description="Basic and acidic residues" evidence="1">
    <location>
        <begin position="861"/>
        <end position="876"/>
    </location>
</feature>
<feature type="compositionally biased region" description="Basic and acidic residues" evidence="1">
    <location>
        <begin position="970"/>
        <end position="982"/>
    </location>
</feature>
<dbReference type="Gene3D" id="1.20.1070.10">
    <property type="entry name" value="Rhodopsin 7-helix transmembrane proteins"/>
    <property type="match status" value="1"/>
</dbReference>
<feature type="compositionally biased region" description="Polar residues" evidence="1">
    <location>
        <begin position="1081"/>
        <end position="1095"/>
    </location>
</feature>
<feature type="compositionally biased region" description="Polar residues" evidence="1">
    <location>
        <begin position="959"/>
        <end position="969"/>
    </location>
</feature>
<feature type="compositionally biased region" description="Polar residues" evidence="1">
    <location>
        <begin position="1143"/>
        <end position="1153"/>
    </location>
</feature>
<gene>
    <name evidence="3" type="ORF">HPLM_LOCUS19093</name>
</gene>
<feature type="compositionally biased region" description="Basic and acidic residues" evidence="1">
    <location>
        <begin position="802"/>
        <end position="812"/>
    </location>
</feature>
<evidence type="ECO:0000256" key="2">
    <source>
        <dbReference type="SAM" id="Phobius"/>
    </source>
</evidence>
<feature type="compositionally biased region" description="Basic and acidic residues" evidence="1">
    <location>
        <begin position="740"/>
        <end position="752"/>
    </location>
</feature>
<feature type="compositionally biased region" description="Polar residues" evidence="1">
    <location>
        <begin position="600"/>
        <end position="615"/>
    </location>
</feature>
<feature type="compositionally biased region" description="Polar residues" evidence="1">
    <location>
        <begin position="625"/>
        <end position="637"/>
    </location>
</feature>
<keyword evidence="2" id="KW-0472">Membrane</keyword>
<dbReference type="InterPro" id="IPR019424">
    <property type="entry name" value="7TM_GPCR_Srsx"/>
</dbReference>
<feature type="compositionally biased region" description="Basic and acidic residues" evidence="1">
    <location>
        <begin position="1057"/>
        <end position="1069"/>
    </location>
</feature>
<protein>
    <submittedName>
        <fullName evidence="5">G_PROTEIN_RECEP_F1_2 domain-containing protein</fullName>
    </submittedName>
</protein>
<feature type="compositionally biased region" description="Basic and acidic residues" evidence="1">
    <location>
        <begin position="584"/>
        <end position="599"/>
    </location>
</feature>
<feature type="compositionally biased region" description="Basic and acidic residues" evidence="1">
    <location>
        <begin position="836"/>
        <end position="850"/>
    </location>
</feature>
<accession>A0A0N4X409</accession>
<feature type="compositionally biased region" description="Basic and acidic residues" evidence="1">
    <location>
        <begin position="649"/>
        <end position="663"/>
    </location>
</feature>
<keyword evidence="2" id="KW-1133">Transmembrane helix</keyword>
<dbReference type="PANTHER" id="PTHR23360">
    <property type="entry name" value="G-PROTEIN COUPLED RECEPTORS FAMILY 1 PROFILE DOMAIN-CONTAINING PROTEIN-RELATED"/>
    <property type="match status" value="1"/>
</dbReference>
<feature type="compositionally biased region" description="Basic and acidic residues" evidence="1">
    <location>
        <begin position="532"/>
        <end position="543"/>
    </location>
</feature>
<dbReference type="WBParaSite" id="HPLM_0001910101-mRNA-1">
    <property type="protein sequence ID" value="HPLM_0001910101-mRNA-1"/>
    <property type="gene ID" value="HPLM_0001910101"/>
</dbReference>
<feature type="compositionally biased region" description="Basic and acidic residues" evidence="1">
    <location>
        <begin position="557"/>
        <end position="572"/>
    </location>
</feature>
<dbReference type="SUPFAM" id="SSF81321">
    <property type="entry name" value="Family A G protein-coupled receptor-like"/>
    <property type="match status" value="1"/>
</dbReference>
<feature type="transmembrane region" description="Helical" evidence="2">
    <location>
        <begin position="105"/>
        <end position="129"/>
    </location>
</feature>
<feature type="compositionally biased region" description="Basic and acidic residues" evidence="1">
    <location>
        <begin position="1189"/>
        <end position="1203"/>
    </location>
</feature>
<name>A0A0N4X409_HAEPC</name>
<feature type="transmembrane region" description="Helical" evidence="2">
    <location>
        <begin position="21"/>
        <end position="42"/>
    </location>
</feature>